<keyword evidence="2" id="KW-0732">Signal</keyword>
<comment type="caution">
    <text evidence="3">The sequence shown here is derived from an EMBL/GenBank/DDBJ whole genome shotgun (WGS) entry which is preliminary data.</text>
</comment>
<feature type="chain" id="PRO_5007287370" evidence="2">
    <location>
        <begin position="19"/>
        <end position="105"/>
    </location>
</feature>
<evidence type="ECO:0000256" key="1">
    <source>
        <dbReference type="SAM" id="MobiDB-lite"/>
    </source>
</evidence>
<evidence type="ECO:0000256" key="2">
    <source>
        <dbReference type="SAM" id="SignalP"/>
    </source>
</evidence>
<evidence type="ECO:0000313" key="4">
    <source>
        <dbReference type="Proteomes" id="UP000616769"/>
    </source>
</evidence>
<evidence type="ECO:0000313" key="3">
    <source>
        <dbReference type="EMBL" id="KPM04077.1"/>
    </source>
</evidence>
<protein>
    <submittedName>
        <fullName evidence="3">Uncharacterized protein</fullName>
    </submittedName>
</protein>
<feature type="compositionally biased region" description="Basic and acidic residues" evidence="1">
    <location>
        <begin position="72"/>
        <end position="85"/>
    </location>
</feature>
<dbReference type="SUPFAM" id="SSF50729">
    <property type="entry name" value="PH domain-like"/>
    <property type="match status" value="1"/>
</dbReference>
<dbReference type="OrthoDB" id="10250354at2759"/>
<gene>
    <name evidence="3" type="ORF">QR98_0025160</name>
</gene>
<dbReference type="InterPro" id="IPR011993">
    <property type="entry name" value="PH-like_dom_sf"/>
</dbReference>
<accession>A0A131ZZI9</accession>
<proteinExistence type="predicted"/>
<dbReference type="EMBL" id="JXLN01007258">
    <property type="protein sequence ID" value="KPM04077.1"/>
    <property type="molecule type" value="Genomic_DNA"/>
</dbReference>
<dbReference type="Gene3D" id="2.30.29.30">
    <property type="entry name" value="Pleckstrin-homology domain (PH domain)/Phosphotyrosine-binding domain (PTB)"/>
    <property type="match status" value="1"/>
</dbReference>
<name>A0A131ZZI9_SARSC</name>
<reference evidence="3 4" key="1">
    <citation type="journal article" date="2015" name="Parasit. Vectors">
        <title>Draft genome of the scabies mite.</title>
        <authorList>
            <person name="Rider S.D.Jr."/>
            <person name="Morgan M.S."/>
            <person name="Arlian L.G."/>
        </authorList>
    </citation>
    <scope>NUCLEOTIDE SEQUENCE [LARGE SCALE GENOMIC DNA]</scope>
    <source>
        <strain evidence="3">Arlian Lab</strain>
    </source>
</reference>
<sequence>MRTVGALRLILNANIVAGMTFELANENCLRFTYVDGIYMLKGNAKDIDQLHSAIENRLREISKRIKTYGNQEQKEENDAVDKTNVDVDEDESKELKDSLEDEDKN</sequence>
<dbReference type="Proteomes" id="UP000616769">
    <property type="component" value="Unassembled WGS sequence"/>
</dbReference>
<dbReference type="VEuPathDB" id="VectorBase:SSCA002270"/>
<feature type="signal peptide" evidence="2">
    <location>
        <begin position="1"/>
        <end position="18"/>
    </location>
</feature>
<dbReference type="AlphaFoldDB" id="A0A131ZZI9"/>
<organism evidence="3 4">
    <name type="scientific">Sarcoptes scabiei</name>
    <name type="common">Itch mite</name>
    <name type="synonym">Acarus scabiei</name>
    <dbReference type="NCBI Taxonomy" id="52283"/>
    <lineage>
        <taxon>Eukaryota</taxon>
        <taxon>Metazoa</taxon>
        <taxon>Ecdysozoa</taxon>
        <taxon>Arthropoda</taxon>
        <taxon>Chelicerata</taxon>
        <taxon>Arachnida</taxon>
        <taxon>Acari</taxon>
        <taxon>Acariformes</taxon>
        <taxon>Sarcoptiformes</taxon>
        <taxon>Astigmata</taxon>
        <taxon>Psoroptidia</taxon>
        <taxon>Sarcoptoidea</taxon>
        <taxon>Sarcoptidae</taxon>
        <taxon>Sarcoptinae</taxon>
        <taxon>Sarcoptes</taxon>
    </lineage>
</organism>
<feature type="compositionally biased region" description="Basic and acidic residues" evidence="1">
    <location>
        <begin position="93"/>
        <end position="105"/>
    </location>
</feature>
<feature type="region of interest" description="Disordered" evidence="1">
    <location>
        <begin position="68"/>
        <end position="105"/>
    </location>
</feature>